<feature type="transmembrane region" description="Helical" evidence="1">
    <location>
        <begin position="20"/>
        <end position="38"/>
    </location>
</feature>
<name>A0A3D9RPL6_9FLAO</name>
<evidence type="ECO:0000313" key="3">
    <source>
        <dbReference type="Proteomes" id="UP000256429"/>
    </source>
</evidence>
<keyword evidence="1" id="KW-1133">Transmembrane helix</keyword>
<dbReference type="Proteomes" id="UP000256429">
    <property type="component" value="Unassembled WGS sequence"/>
</dbReference>
<keyword evidence="1" id="KW-0812">Transmembrane</keyword>
<proteinExistence type="predicted"/>
<accession>A0A3D9RPL6</accession>
<protein>
    <submittedName>
        <fullName evidence="2">Uncharacterized protein</fullName>
    </submittedName>
</protein>
<keyword evidence="3" id="KW-1185">Reference proteome</keyword>
<evidence type="ECO:0000256" key="1">
    <source>
        <dbReference type="SAM" id="Phobius"/>
    </source>
</evidence>
<keyword evidence="1" id="KW-0472">Membrane</keyword>
<organism evidence="2 3">
    <name type="scientific">Lutibacter oceani</name>
    <dbReference type="NCBI Taxonomy" id="1853311"/>
    <lineage>
        <taxon>Bacteria</taxon>
        <taxon>Pseudomonadati</taxon>
        <taxon>Bacteroidota</taxon>
        <taxon>Flavobacteriia</taxon>
        <taxon>Flavobacteriales</taxon>
        <taxon>Flavobacteriaceae</taxon>
        <taxon>Lutibacter</taxon>
    </lineage>
</organism>
<comment type="caution">
    <text evidence="2">The sequence shown here is derived from an EMBL/GenBank/DDBJ whole genome shotgun (WGS) entry which is preliminary data.</text>
</comment>
<dbReference type="EMBL" id="QTTQ01000013">
    <property type="protein sequence ID" value="REE78840.1"/>
    <property type="molecule type" value="Genomic_DNA"/>
</dbReference>
<reference evidence="2 3" key="1">
    <citation type="submission" date="2018-08" db="EMBL/GenBank/DDBJ databases">
        <title>Genomic Encyclopedia of Type Strains, Phase III (KMG-III): the genomes of soil and plant-associated and newly described type strains.</title>
        <authorList>
            <person name="Whitman W."/>
        </authorList>
    </citation>
    <scope>NUCLEOTIDE SEQUENCE [LARGE SCALE GENOMIC DNA]</scope>
    <source>
        <strain evidence="2 3">325-5</strain>
    </source>
</reference>
<evidence type="ECO:0000313" key="2">
    <source>
        <dbReference type="EMBL" id="REE78840.1"/>
    </source>
</evidence>
<sequence>MKSFLFYFRLYYCQWQLKKLNLSLFLALPIITLFLFSCGNRYMDKKIDLEKNDKITVLQKYKAKKYFILHDQQSDMHLYNVILDEFDKKIKAQTSEIDDLHTFYKPVAGQNSHLYKKKLGDPKSEIHLYTSSPIYTDAKNSVQIPLDKIDSIIVHQNDTGHEVIKVVGITAGTLVVVTAIIALTKSSCPFVYSNDGTLFTFEGELYPGAIRPSMERNDYFQLKHLKEKENIYRIKISNELKEIQYTNSLNLIEVLHSENSEAMIDQNGKIHTIQNPISPFEIMIENQPSDPKIVENSDNNAIHFNAISDGLEFQTLKLKFNRPQDKNQVKLILRLKNSYWLDYTFGKFYKKFGRSFNEFQKKNRNQPYEKSLKWMKEQGIPLEILIKNNEEWTLIETLNMVGPLAFRDIVVPINLKGNSSKPFEIMLRCGFMFWEVDKVAADFSENLPVIVNNLQPFRAIDQDGNDVLKFLTEKDDQYLVQPNIGDQVYVSFKSNSEEIKEGKVTVFLENRGYYEYIRNFSGNPNKSELMTFRNPGTFAKFSEKMYYEFTSGEQALEELAIFDVAK</sequence>
<dbReference type="AlphaFoldDB" id="A0A3D9RPL6"/>
<gene>
    <name evidence="2" type="ORF">BX611_2975</name>
</gene>